<name>A0ABS6UKS5_9PSEU</name>
<keyword evidence="1" id="KW-0812">Transmembrane</keyword>
<organism evidence="2 3">
    <name type="scientific">Pseudonocardia oceani</name>
    <dbReference type="NCBI Taxonomy" id="2792013"/>
    <lineage>
        <taxon>Bacteria</taxon>
        <taxon>Bacillati</taxon>
        <taxon>Actinomycetota</taxon>
        <taxon>Actinomycetes</taxon>
        <taxon>Pseudonocardiales</taxon>
        <taxon>Pseudonocardiaceae</taxon>
        <taxon>Pseudonocardia</taxon>
    </lineage>
</organism>
<dbReference type="Proteomes" id="UP000694300">
    <property type="component" value="Unassembled WGS sequence"/>
</dbReference>
<dbReference type="InterPro" id="IPR047928">
    <property type="entry name" value="Perm_prefix_1"/>
</dbReference>
<accession>A0ABS6UKS5</accession>
<evidence type="ECO:0000256" key="1">
    <source>
        <dbReference type="SAM" id="Phobius"/>
    </source>
</evidence>
<proteinExistence type="predicted"/>
<gene>
    <name evidence="2" type="ORF">I4I82_33355</name>
</gene>
<dbReference type="NCBIfam" id="NF038403">
    <property type="entry name" value="perm_prefix_1"/>
    <property type="match status" value="1"/>
</dbReference>
<dbReference type="Pfam" id="PF22564">
    <property type="entry name" value="HAAS"/>
    <property type="match status" value="1"/>
</dbReference>
<sequence length="236" mass="23754">MADAGLTGPVLSPAARQVLATWLDQVGAALGGPARLRARIVAELDDGVRSAAEQHLATGVDPLDAARAAVAEFGDPDTVAASFHGELTAHLARRSGTALVGSGPLVGIVWLAALVPPLWPPRPAELLGAHPLYLAVLAVAVPAALVAITLTGPLGHRLAHHPAHAARAATLAATACVVGDALLLTTFAHTAVATPTALSWPAAPLAVAVSATRLVLAFRAARRCSGGSPIRVAAPR</sequence>
<comment type="caution">
    <text evidence="2">The sequence shown here is derived from an EMBL/GenBank/DDBJ whole genome shotgun (WGS) entry which is preliminary data.</text>
</comment>
<dbReference type="EMBL" id="JADQDF010000002">
    <property type="protein sequence ID" value="MBW0132536.1"/>
    <property type="molecule type" value="Genomic_DNA"/>
</dbReference>
<reference evidence="2 3" key="1">
    <citation type="submission" date="2020-11" db="EMBL/GenBank/DDBJ databases">
        <title>Pseudonocardia abyssalis sp. nov. and Pseudonocardia oceani sp. nov., description and phylogenomic analysis of two novel actinomycetes isolated from the deep Southern Ocean.</title>
        <authorList>
            <person name="Parra J."/>
        </authorList>
    </citation>
    <scope>NUCLEOTIDE SEQUENCE [LARGE SCALE GENOMIC DNA]</scope>
    <source>
        <strain evidence="3">KRD185</strain>
    </source>
</reference>
<feature type="transmembrane region" description="Helical" evidence="1">
    <location>
        <begin position="131"/>
        <end position="150"/>
    </location>
</feature>
<keyword evidence="3" id="KW-1185">Reference proteome</keyword>
<evidence type="ECO:0008006" key="4">
    <source>
        <dbReference type="Google" id="ProtNLM"/>
    </source>
</evidence>
<dbReference type="RefSeq" id="WP_218596597.1">
    <property type="nucleotide sequence ID" value="NZ_JADQDF010000002.1"/>
</dbReference>
<keyword evidence="1" id="KW-1133">Transmembrane helix</keyword>
<evidence type="ECO:0000313" key="2">
    <source>
        <dbReference type="EMBL" id="MBW0132536.1"/>
    </source>
</evidence>
<protein>
    <recommendedName>
        <fullName evidence="4">DUF1700 domain-containing protein</fullName>
    </recommendedName>
</protein>
<keyword evidence="1" id="KW-0472">Membrane</keyword>
<feature type="transmembrane region" description="Helical" evidence="1">
    <location>
        <begin position="98"/>
        <end position="119"/>
    </location>
</feature>
<feature type="transmembrane region" description="Helical" evidence="1">
    <location>
        <begin position="171"/>
        <end position="192"/>
    </location>
</feature>
<evidence type="ECO:0000313" key="3">
    <source>
        <dbReference type="Proteomes" id="UP000694300"/>
    </source>
</evidence>
<feature type="transmembrane region" description="Helical" evidence="1">
    <location>
        <begin position="198"/>
        <end position="216"/>
    </location>
</feature>